<protein>
    <submittedName>
        <fullName evidence="1">Type VI secretion system baseplate subunit TssK</fullName>
    </submittedName>
</protein>
<reference evidence="1 2" key="1">
    <citation type="submission" date="2020-01" db="EMBL/GenBank/DDBJ databases">
        <title>The genomic epidemiology of tigecycline resistance gene tet(X) variants in a swine farm in China.</title>
        <authorList>
            <person name="Peng K."/>
            <person name="Li R."/>
        </authorList>
    </citation>
    <scope>NUCLEOTIDE SEQUENCE [LARGE SCALE GENOMIC DNA]</scope>
    <source>
        <strain evidence="1 2">ZN3</strain>
    </source>
</reference>
<keyword evidence="2" id="KW-1185">Reference proteome</keyword>
<dbReference type="InterPro" id="IPR010263">
    <property type="entry name" value="T6SS_TssK"/>
</dbReference>
<dbReference type="Pfam" id="PF05936">
    <property type="entry name" value="T6SS_VasE"/>
    <property type="match status" value="1"/>
</dbReference>
<organism evidence="1 2">
    <name type="scientific">Proteus vulgaris</name>
    <dbReference type="NCBI Taxonomy" id="585"/>
    <lineage>
        <taxon>Bacteria</taxon>
        <taxon>Pseudomonadati</taxon>
        <taxon>Pseudomonadota</taxon>
        <taxon>Gammaproteobacteria</taxon>
        <taxon>Enterobacterales</taxon>
        <taxon>Morganellaceae</taxon>
        <taxon>Proteus</taxon>
    </lineage>
</organism>
<dbReference type="EMBL" id="CP047344">
    <property type="protein sequence ID" value="QIF95058.1"/>
    <property type="molecule type" value="Genomic_DNA"/>
</dbReference>
<sequence>MSTKNKVIWHEGLFIKPQHFQQQQRYQDYIIETLIKTYHAHYYGLGQLTLNTELLSLGRIGLKEAAGIMPDGTLFSIPQQDNLPSPIDISQLHEGSDNVVYLALPLQNSTVSEISHSHNGGNHLLARYSDVLTQVRDLHTENGDISQLNIAKLNPILKLGKTELDAYVMLPICKIREISADGSLILDKNFIPTCLNSRICPILSEFLAEVEGALFERGRQIAERIGSPGQQGIADVAEFMMLQLLNRAYPQFSHLSKQTVVHPEQLFRELLQFSGEIQTFTNGSRLPDKLPIYRHYDLASAFLPLIKSIRQALSVVLTPRAVPIPLQKQEHGIRVATIHDKQLLQSAEFIIAVRAQLPQEQLRRQFAQQAKVTSVNQIRDLVSVQMPGVGFIALSTAPRQLPYHSGYTYFRLDPQGESWADIQKYGNIAFHVSGQFPELDIQLWAIRSGTQYE</sequence>
<evidence type="ECO:0000313" key="1">
    <source>
        <dbReference type="EMBL" id="QIF95058.1"/>
    </source>
</evidence>
<dbReference type="PANTHER" id="PTHR35566">
    <property type="entry name" value="BLR3599 PROTEIN"/>
    <property type="match status" value="1"/>
</dbReference>
<gene>
    <name evidence="1" type="primary">tssK</name>
    <name evidence="1" type="ORF">GTH24_14645</name>
</gene>
<dbReference type="PANTHER" id="PTHR35566:SF1">
    <property type="entry name" value="TYPE VI SECRETION SYSTEM BASEPLATE COMPONENT TSSK1"/>
    <property type="match status" value="1"/>
</dbReference>
<dbReference type="AlphaFoldDB" id="A0A6G6SK03"/>
<dbReference type="NCBIfam" id="TIGR03353">
    <property type="entry name" value="VI_chp_4"/>
    <property type="match status" value="1"/>
</dbReference>
<proteinExistence type="predicted"/>
<dbReference type="Proteomes" id="UP000503287">
    <property type="component" value="Chromosome"/>
</dbReference>
<evidence type="ECO:0000313" key="2">
    <source>
        <dbReference type="Proteomes" id="UP000503287"/>
    </source>
</evidence>
<accession>A0A6G6SK03</accession>
<name>A0A6G6SK03_PROVU</name>
<dbReference type="RefSeq" id="WP_072070810.1">
    <property type="nucleotide sequence ID" value="NZ_CP047344.1"/>
</dbReference>
<dbReference type="OrthoDB" id="9775333at2"/>